<dbReference type="NCBIfam" id="TIGR00544">
    <property type="entry name" value="lgt"/>
    <property type="match status" value="1"/>
</dbReference>
<dbReference type="InterPro" id="IPR001640">
    <property type="entry name" value="Lgt"/>
</dbReference>
<comment type="catalytic activity">
    <reaction evidence="7">
        <text>L-cysteinyl-[prolipoprotein] + a 1,2-diacyl-sn-glycero-3-phospho-(1'-sn-glycerol) = an S-1,2-diacyl-sn-glyceryl-L-cysteinyl-[prolipoprotein] + sn-glycerol 1-phosphate + H(+)</text>
        <dbReference type="Rhea" id="RHEA:56712"/>
        <dbReference type="Rhea" id="RHEA-COMP:14679"/>
        <dbReference type="Rhea" id="RHEA-COMP:14680"/>
        <dbReference type="ChEBI" id="CHEBI:15378"/>
        <dbReference type="ChEBI" id="CHEBI:29950"/>
        <dbReference type="ChEBI" id="CHEBI:57685"/>
        <dbReference type="ChEBI" id="CHEBI:64716"/>
        <dbReference type="ChEBI" id="CHEBI:140658"/>
        <dbReference type="EC" id="2.5.1.145"/>
    </reaction>
</comment>
<evidence type="ECO:0000256" key="5">
    <source>
        <dbReference type="ARBA" id="ARBA00022989"/>
    </source>
</evidence>
<organism evidence="8 9">
    <name type="scientific">Anaplasma centrale (strain Israel)</name>
    <name type="common">Anaplasma marginale subsp. centrale (strain Israel)</name>
    <dbReference type="NCBI Taxonomy" id="574556"/>
    <lineage>
        <taxon>Bacteria</taxon>
        <taxon>Pseudomonadati</taxon>
        <taxon>Pseudomonadota</taxon>
        <taxon>Alphaproteobacteria</taxon>
        <taxon>Rickettsiales</taxon>
        <taxon>Anaplasmataceae</taxon>
        <taxon>Anaplasma</taxon>
    </lineage>
</organism>
<dbReference type="GO" id="GO:0008961">
    <property type="term" value="F:phosphatidylglycerol-prolipoprotein diacylglyceryl transferase activity"/>
    <property type="evidence" value="ECO:0007669"/>
    <property type="project" value="UniProtKB-UniRule"/>
</dbReference>
<keyword evidence="7" id="KW-0997">Cell inner membrane</keyword>
<comment type="subcellular location">
    <subcellularLocation>
        <location evidence="7">Cell inner membrane</location>
        <topology evidence="7">Multi-pass membrane protein</topology>
    </subcellularLocation>
</comment>
<dbReference type="AlphaFoldDB" id="D1ATH8"/>
<evidence type="ECO:0000313" key="9">
    <source>
        <dbReference type="Proteomes" id="UP000000630"/>
    </source>
</evidence>
<dbReference type="OrthoDB" id="871140at2"/>
<comment type="similarity">
    <text evidence="1 7">Belongs to the Lgt family.</text>
</comment>
<dbReference type="STRING" id="574556.ACIS_00169"/>
<dbReference type="RefSeq" id="WP_012880339.1">
    <property type="nucleotide sequence ID" value="NC_013532.1"/>
</dbReference>
<dbReference type="UniPathway" id="UPA00664"/>
<dbReference type="EC" id="2.5.1.145" evidence="7"/>
<accession>D1ATH8</accession>
<dbReference type="KEGG" id="acn:ACIS_00169"/>
<feature type="transmembrane region" description="Helical" evidence="7">
    <location>
        <begin position="212"/>
        <end position="231"/>
    </location>
</feature>
<evidence type="ECO:0000256" key="7">
    <source>
        <dbReference type="HAMAP-Rule" id="MF_01147"/>
    </source>
</evidence>
<dbReference type="eggNOG" id="COG0682">
    <property type="taxonomic scope" value="Bacteria"/>
</dbReference>
<evidence type="ECO:0000256" key="2">
    <source>
        <dbReference type="ARBA" id="ARBA00022475"/>
    </source>
</evidence>
<dbReference type="Pfam" id="PF01790">
    <property type="entry name" value="LGT"/>
    <property type="match status" value="1"/>
</dbReference>
<keyword evidence="8" id="KW-0449">Lipoprotein</keyword>
<proteinExistence type="inferred from homology"/>
<comment type="caution">
    <text evidence="7">Lacks conserved residue(s) required for the propagation of feature annotation.</text>
</comment>
<keyword evidence="4 7" id="KW-0812">Transmembrane</keyword>
<keyword evidence="6 7" id="KW-0472">Membrane</keyword>
<gene>
    <name evidence="7 8" type="primary">lgt</name>
    <name evidence="8" type="ordered locus">ACIS_00169</name>
</gene>
<dbReference type="GO" id="GO:0042158">
    <property type="term" value="P:lipoprotein biosynthetic process"/>
    <property type="evidence" value="ECO:0007669"/>
    <property type="project" value="UniProtKB-UniRule"/>
</dbReference>
<feature type="binding site" evidence="7">
    <location>
        <position position="147"/>
    </location>
    <ligand>
        <name>a 1,2-diacyl-sn-glycero-3-phospho-(1'-sn-glycerol)</name>
        <dbReference type="ChEBI" id="CHEBI:64716"/>
    </ligand>
</feature>
<keyword evidence="2 7" id="KW-1003">Cell membrane</keyword>
<keyword evidence="5 7" id="KW-1133">Transmembrane helix</keyword>
<comment type="function">
    <text evidence="7">Catalyzes the transfer of the diacylglyceryl group from phosphatidylglycerol to the sulfhydryl group of the N-terminal cysteine of a prolipoprotein, the first step in the formation of mature lipoproteins.</text>
</comment>
<protein>
    <recommendedName>
        <fullName evidence="7">Phosphatidylglycerol--prolipoprotein diacylglyceryl transferase</fullName>
        <ecNumber evidence="7">2.5.1.145</ecNumber>
    </recommendedName>
</protein>
<keyword evidence="3 7" id="KW-0808">Transferase</keyword>
<evidence type="ECO:0000256" key="6">
    <source>
        <dbReference type="ARBA" id="ARBA00023136"/>
    </source>
</evidence>
<dbReference type="PANTHER" id="PTHR30589">
    <property type="entry name" value="PROLIPOPROTEIN DIACYLGLYCERYL TRANSFERASE"/>
    <property type="match status" value="1"/>
</dbReference>
<dbReference type="HAMAP" id="MF_01147">
    <property type="entry name" value="Lgt"/>
    <property type="match status" value="1"/>
</dbReference>
<dbReference type="EMBL" id="CP001759">
    <property type="protein sequence ID" value="ACZ48856.1"/>
    <property type="molecule type" value="Genomic_DNA"/>
</dbReference>
<dbReference type="PANTHER" id="PTHR30589:SF0">
    <property type="entry name" value="PHOSPHATIDYLGLYCEROL--PROLIPOPROTEIN DIACYLGLYCERYL TRANSFERASE"/>
    <property type="match status" value="1"/>
</dbReference>
<evidence type="ECO:0000256" key="1">
    <source>
        <dbReference type="ARBA" id="ARBA00007150"/>
    </source>
</evidence>
<feature type="transmembrane region" description="Helical" evidence="7">
    <location>
        <begin position="243"/>
        <end position="269"/>
    </location>
</feature>
<name>D1ATH8_ANACI</name>
<evidence type="ECO:0000256" key="3">
    <source>
        <dbReference type="ARBA" id="ARBA00022679"/>
    </source>
</evidence>
<evidence type="ECO:0000256" key="4">
    <source>
        <dbReference type="ARBA" id="ARBA00022692"/>
    </source>
</evidence>
<evidence type="ECO:0000313" key="8">
    <source>
        <dbReference type="EMBL" id="ACZ48856.1"/>
    </source>
</evidence>
<dbReference type="HOGENOM" id="CLU_013386_1_0_5"/>
<sequence length="284" mass="31680">MSICFAMREAVEWLLRVDPVFARIGPLEIRWYALSYVFGILFAHWYVTRASKYLAPNEKFLDSLVFWAIVGIILGGRTAYVLLYNPSLYWEYPSDILKTWHGGMSMHGGYVGCMTAVSIVCRRHKVSIAPILDLCACAAPFGLFLGRMANLVNGELYGRETTACIGVMFPSSGDLMLRHPSQVYEAILEGFLPLIFMNMLMRYTKIGLRPGVLSCVFSMWYGVARCAVEFFREPDAQVGYVAFGWLTMGQVLSAPMAVIGACALARIVLHSRSPRRESVTGAPV</sequence>
<reference evidence="8 9" key="1">
    <citation type="journal article" date="2010" name="J. Bacteriol.">
        <title>Complete genome sequence of Anaplasma marginale subsp. centrale.</title>
        <authorList>
            <person name="Herndon D.R."/>
            <person name="Palmer G.H."/>
            <person name="Shkap V."/>
            <person name="Knowles D.P. Jr."/>
            <person name="Brayton K.A."/>
        </authorList>
    </citation>
    <scope>NUCLEOTIDE SEQUENCE [LARGE SCALE GENOMIC DNA]</scope>
    <source>
        <strain evidence="8 9">Israel</strain>
    </source>
</reference>
<dbReference type="GO" id="GO:0005886">
    <property type="term" value="C:plasma membrane"/>
    <property type="evidence" value="ECO:0007669"/>
    <property type="project" value="UniProtKB-SubCell"/>
</dbReference>
<feature type="transmembrane region" description="Helical" evidence="7">
    <location>
        <begin position="29"/>
        <end position="48"/>
    </location>
</feature>
<feature type="transmembrane region" description="Helical" evidence="7">
    <location>
        <begin position="60"/>
        <end position="84"/>
    </location>
</feature>
<comment type="pathway">
    <text evidence="7">Protein modification; lipoprotein biosynthesis (diacylglyceryl transfer).</text>
</comment>
<dbReference type="Proteomes" id="UP000000630">
    <property type="component" value="Chromosome"/>
</dbReference>
<keyword evidence="9" id="KW-1185">Reference proteome</keyword>